<dbReference type="Pfam" id="PF00133">
    <property type="entry name" value="tRNA-synt_1"/>
    <property type="match status" value="1"/>
</dbReference>
<keyword evidence="10" id="KW-1185">Reference proteome</keyword>
<dbReference type="InterPro" id="IPR002300">
    <property type="entry name" value="aa-tRNA-synth_Ia"/>
</dbReference>
<evidence type="ECO:0000256" key="6">
    <source>
        <dbReference type="ARBA" id="ARBA00023146"/>
    </source>
</evidence>
<keyword evidence="4" id="KW-0067">ATP-binding</keyword>
<dbReference type="Gene3D" id="1.10.730.10">
    <property type="entry name" value="Isoleucyl-tRNA Synthetase, Domain 1"/>
    <property type="match status" value="1"/>
</dbReference>
<keyword evidence="5" id="KW-0648">Protein biosynthesis</keyword>
<dbReference type="PANTHER" id="PTHR11946">
    <property type="entry name" value="VALYL-TRNA SYNTHETASES"/>
    <property type="match status" value="1"/>
</dbReference>
<keyword evidence="3" id="KW-0547">Nucleotide-binding</keyword>
<evidence type="ECO:0000256" key="5">
    <source>
        <dbReference type="ARBA" id="ARBA00022917"/>
    </source>
</evidence>
<evidence type="ECO:0000256" key="3">
    <source>
        <dbReference type="ARBA" id="ARBA00022741"/>
    </source>
</evidence>
<proteinExistence type="predicted"/>
<evidence type="ECO:0000256" key="4">
    <source>
        <dbReference type="ARBA" id="ARBA00022840"/>
    </source>
</evidence>
<evidence type="ECO:0000256" key="7">
    <source>
        <dbReference type="ARBA" id="ARBA00029936"/>
    </source>
</evidence>
<evidence type="ECO:0000259" key="8">
    <source>
        <dbReference type="Pfam" id="PF00133"/>
    </source>
</evidence>
<dbReference type="Proteomes" id="UP001358586">
    <property type="component" value="Chromosome 11"/>
</dbReference>
<keyword evidence="2" id="KW-0436">Ligase</keyword>
<evidence type="ECO:0000256" key="1">
    <source>
        <dbReference type="ARBA" id="ARBA00013169"/>
    </source>
</evidence>
<feature type="domain" description="Aminoacyl-tRNA synthetase class Ia" evidence="8">
    <location>
        <begin position="102"/>
        <end position="185"/>
    </location>
</feature>
<evidence type="ECO:0000256" key="2">
    <source>
        <dbReference type="ARBA" id="ARBA00022598"/>
    </source>
</evidence>
<accession>A0ABR0NA44</accession>
<dbReference type="InterPro" id="IPR014729">
    <property type="entry name" value="Rossmann-like_a/b/a_fold"/>
</dbReference>
<protein>
    <recommendedName>
        <fullName evidence="1">valine--tRNA ligase</fullName>
        <ecNumber evidence="1">6.1.1.9</ecNumber>
    </recommendedName>
    <alternativeName>
        <fullName evidence="7">Valyl-tRNA synthetase</fullName>
    </alternativeName>
</protein>
<dbReference type="EMBL" id="JARKNE010000011">
    <property type="protein sequence ID" value="KAK5787462.1"/>
    <property type="molecule type" value="Genomic_DNA"/>
</dbReference>
<organism evidence="9 10">
    <name type="scientific">Gossypium arboreum</name>
    <name type="common">Tree cotton</name>
    <name type="synonym">Gossypium nanking</name>
    <dbReference type="NCBI Taxonomy" id="29729"/>
    <lineage>
        <taxon>Eukaryota</taxon>
        <taxon>Viridiplantae</taxon>
        <taxon>Streptophyta</taxon>
        <taxon>Embryophyta</taxon>
        <taxon>Tracheophyta</taxon>
        <taxon>Spermatophyta</taxon>
        <taxon>Magnoliopsida</taxon>
        <taxon>eudicotyledons</taxon>
        <taxon>Gunneridae</taxon>
        <taxon>Pentapetalae</taxon>
        <taxon>rosids</taxon>
        <taxon>malvids</taxon>
        <taxon>Malvales</taxon>
        <taxon>Malvaceae</taxon>
        <taxon>Malvoideae</taxon>
        <taxon>Gossypium</taxon>
    </lineage>
</organism>
<comment type="caution">
    <text evidence="9">The sequence shown here is derived from an EMBL/GenBank/DDBJ whole genome shotgun (WGS) entry which is preliminary data.</text>
</comment>
<sequence length="265" mass="29200">MGFLVILYGFIGIPQSPMHTKSLATLKHQLLRNKLVLAARQCTSKNANLSQLNLSMQEAYNEMQTPLVYQLPSTLGLKHLKESTIQLASSTGCIDAPVDGTILEIGHDILFFWVARMVMIGTECTGTLPFSYVYLHGLIRDSQGCKMSKTLGNVIDPIVTIKEFGTDALRFTLALGTAGQDLNLSTERLTANTAFTNKLWNAGKFVLQVLPNRDNVSGWQNIEASSKARLYHSGDDSVALVAQTVILYVFENILKLITSIHAIRN</sequence>
<dbReference type="EC" id="6.1.1.9" evidence="1"/>
<gene>
    <name evidence="9" type="ORF">PVK06_042116</name>
</gene>
<dbReference type="PANTHER" id="PTHR11946:SF93">
    <property type="entry name" value="VALINE--TRNA LIGASE, CHLOROPLASTIC_MITOCHONDRIAL 2"/>
    <property type="match status" value="1"/>
</dbReference>
<evidence type="ECO:0000313" key="10">
    <source>
        <dbReference type="Proteomes" id="UP001358586"/>
    </source>
</evidence>
<dbReference type="InterPro" id="IPR002303">
    <property type="entry name" value="Valyl-tRNA_ligase"/>
</dbReference>
<reference evidence="9 10" key="1">
    <citation type="submission" date="2023-03" db="EMBL/GenBank/DDBJ databases">
        <title>WGS of Gossypium arboreum.</title>
        <authorList>
            <person name="Yu D."/>
        </authorList>
    </citation>
    <scope>NUCLEOTIDE SEQUENCE [LARGE SCALE GENOMIC DNA]</scope>
    <source>
        <tissue evidence="9">Leaf</tissue>
    </source>
</reference>
<dbReference type="SUPFAM" id="SSF52374">
    <property type="entry name" value="Nucleotidylyl transferase"/>
    <property type="match status" value="1"/>
</dbReference>
<evidence type="ECO:0000313" key="9">
    <source>
        <dbReference type="EMBL" id="KAK5787462.1"/>
    </source>
</evidence>
<keyword evidence="6" id="KW-0030">Aminoacyl-tRNA synthetase</keyword>
<name>A0ABR0NA44_GOSAR</name>
<dbReference type="Gene3D" id="3.40.50.620">
    <property type="entry name" value="HUPs"/>
    <property type="match status" value="1"/>
</dbReference>